<reference evidence="1 2" key="1">
    <citation type="submission" date="2023-02" db="EMBL/GenBank/DDBJ databases">
        <title>LHISI_Scaffold_Assembly.</title>
        <authorList>
            <person name="Stuart O.P."/>
            <person name="Cleave R."/>
            <person name="Magrath M.J.L."/>
            <person name="Mikheyev A.S."/>
        </authorList>
    </citation>
    <scope>NUCLEOTIDE SEQUENCE [LARGE SCALE GENOMIC DNA]</scope>
    <source>
        <strain evidence="1">Daus_M_001</strain>
        <tissue evidence="1">Leg muscle</tissue>
    </source>
</reference>
<comment type="caution">
    <text evidence="1">The sequence shown here is derived from an EMBL/GenBank/DDBJ whole genome shotgun (WGS) entry which is preliminary data.</text>
</comment>
<sequence>MAAKRCLDFDVVPDKFEDCGNRDGASSGSDVVEDSDKDPAYVPAVKKRKIETESNTKVMKMVALLIYDTYNGSSDPMSLMKKEPPDSFLENFTGCIPQKLDSARHTETTKLRDVMSCLPWIPPTYHKSYMKLQHVHND</sequence>
<evidence type="ECO:0000313" key="2">
    <source>
        <dbReference type="Proteomes" id="UP001159363"/>
    </source>
</evidence>
<evidence type="ECO:0000313" key="1">
    <source>
        <dbReference type="EMBL" id="KAJ8883614.1"/>
    </source>
</evidence>
<proteinExistence type="predicted"/>
<organism evidence="1 2">
    <name type="scientific">Dryococelus australis</name>
    <dbReference type="NCBI Taxonomy" id="614101"/>
    <lineage>
        <taxon>Eukaryota</taxon>
        <taxon>Metazoa</taxon>
        <taxon>Ecdysozoa</taxon>
        <taxon>Arthropoda</taxon>
        <taxon>Hexapoda</taxon>
        <taxon>Insecta</taxon>
        <taxon>Pterygota</taxon>
        <taxon>Neoptera</taxon>
        <taxon>Polyneoptera</taxon>
        <taxon>Phasmatodea</taxon>
        <taxon>Verophasmatodea</taxon>
        <taxon>Anareolatae</taxon>
        <taxon>Phasmatidae</taxon>
        <taxon>Eurycanthinae</taxon>
        <taxon>Dryococelus</taxon>
    </lineage>
</organism>
<gene>
    <name evidence="1" type="ORF">PR048_015458</name>
</gene>
<dbReference type="Proteomes" id="UP001159363">
    <property type="component" value="Chromosome 4"/>
</dbReference>
<name>A0ABQ9HHA4_9NEOP</name>
<protein>
    <submittedName>
        <fullName evidence="1">Uncharacterized protein</fullName>
    </submittedName>
</protein>
<keyword evidence="2" id="KW-1185">Reference proteome</keyword>
<accession>A0ABQ9HHA4</accession>
<dbReference type="EMBL" id="JARBHB010000005">
    <property type="protein sequence ID" value="KAJ8883614.1"/>
    <property type="molecule type" value="Genomic_DNA"/>
</dbReference>